<evidence type="ECO:0000256" key="1">
    <source>
        <dbReference type="ARBA" id="ARBA00004141"/>
    </source>
</evidence>
<dbReference type="InterPro" id="IPR012340">
    <property type="entry name" value="NA-bd_OB-fold"/>
</dbReference>
<dbReference type="InterPro" id="IPR052165">
    <property type="entry name" value="Membrane_assoc_protease"/>
</dbReference>
<comment type="subcellular location">
    <subcellularLocation>
        <location evidence="1">Membrane</location>
        <topology evidence="1">Multi-pass membrane protein</topology>
    </subcellularLocation>
</comment>
<dbReference type="InterPro" id="IPR002810">
    <property type="entry name" value="NfeD-like_C"/>
</dbReference>
<keyword evidence="4 5" id="KW-0472">Membrane</keyword>
<evidence type="ECO:0000313" key="8">
    <source>
        <dbReference type="Proteomes" id="UP001597206"/>
    </source>
</evidence>
<name>A0ABW3PG15_9PROT</name>
<keyword evidence="2 5" id="KW-0812">Transmembrane</keyword>
<proteinExistence type="predicted"/>
<dbReference type="Pfam" id="PF01957">
    <property type="entry name" value="NfeD"/>
    <property type="match status" value="1"/>
</dbReference>
<comment type="caution">
    <text evidence="7">The sequence shown here is derived from an EMBL/GenBank/DDBJ whole genome shotgun (WGS) entry which is preliminary data.</text>
</comment>
<dbReference type="PANTHER" id="PTHR33507">
    <property type="entry name" value="INNER MEMBRANE PROTEIN YBBJ"/>
    <property type="match status" value="1"/>
</dbReference>
<evidence type="ECO:0000256" key="5">
    <source>
        <dbReference type="SAM" id="Phobius"/>
    </source>
</evidence>
<organism evidence="7 8">
    <name type="scientific">Methylophilus flavus</name>
    <dbReference type="NCBI Taxonomy" id="640084"/>
    <lineage>
        <taxon>Bacteria</taxon>
        <taxon>Pseudomonadati</taxon>
        <taxon>Pseudomonadota</taxon>
        <taxon>Betaproteobacteria</taxon>
        <taxon>Nitrosomonadales</taxon>
        <taxon>Methylophilaceae</taxon>
        <taxon>Methylophilus</taxon>
    </lineage>
</organism>
<feature type="transmembrane region" description="Helical" evidence="5">
    <location>
        <begin position="48"/>
        <end position="66"/>
    </location>
</feature>
<keyword evidence="3 5" id="KW-1133">Transmembrane helix</keyword>
<keyword evidence="8" id="KW-1185">Reference proteome</keyword>
<evidence type="ECO:0000256" key="4">
    <source>
        <dbReference type="ARBA" id="ARBA00023136"/>
    </source>
</evidence>
<feature type="domain" description="NfeD-like C-terminal" evidence="6">
    <location>
        <begin position="85"/>
        <end position="144"/>
    </location>
</feature>
<gene>
    <name evidence="7" type="ORF">ACFQ2T_08485</name>
</gene>
<reference evidence="8" key="1">
    <citation type="journal article" date="2019" name="Int. J. Syst. Evol. Microbiol.">
        <title>The Global Catalogue of Microorganisms (GCM) 10K type strain sequencing project: providing services to taxonomists for standard genome sequencing and annotation.</title>
        <authorList>
            <consortium name="The Broad Institute Genomics Platform"/>
            <consortium name="The Broad Institute Genome Sequencing Center for Infectious Disease"/>
            <person name="Wu L."/>
            <person name="Ma J."/>
        </authorList>
    </citation>
    <scope>NUCLEOTIDE SEQUENCE [LARGE SCALE GENOMIC DNA]</scope>
    <source>
        <strain evidence="8">CCUG 58411</strain>
    </source>
</reference>
<dbReference type="Gene3D" id="2.40.50.140">
    <property type="entry name" value="Nucleic acid-binding proteins"/>
    <property type="match status" value="1"/>
</dbReference>
<accession>A0ABW3PG15</accession>
<protein>
    <submittedName>
        <fullName evidence="7">NfeD family protein</fullName>
    </submittedName>
</protein>
<evidence type="ECO:0000256" key="3">
    <source>
        <dbReference type="ARBA" id="ARBA00022989"/>
    </source>
</evidence>
<evidence type="ECO:0000256" key="2">
    <source>
        <dbReference type="ARBA" id="ARBA00022692"/>
    </source>
</evidence>
<dbReference type="Proteomes" id="UP001597206">
    <property type="component" value="Unassembled WGS sequence"/>
</dbReference>
<sequence>MDVMWVWFGLGLILLCLEMLSGTLYLLWPGMAALVMGLLSWSLPVFSTAWQIVVYAIFSVLAVLIWRKREKSNPTPRVGQAQGEEIGRQGVIIATVSPAQPGKIRFSQGVMGSKEWTAVADVEIAIDQPASIIAVEGNSLRVAPLA</sequence>
<dbReference type="PANTHER" id="PTHR33507:SF3">
    <property type="entry name" value="INNER MEMBRANE PROTEIN YBBJ"/>
    <property type="match status" value="1"/>
</dbReference>
<dbReference type="EMBL" id="JBHTLN010000001">
    <property type="protein sequence ID" value="MFD1122536.1"/>
    <property type="molecule type" value="Genomic_DNA"/>
</dbReference>
<feature type="transmembrane region" description="Helical" evidence="5">
    <location>
        <begin position="7"/>
        <end position="28"/>
    </location>
</feature>
<evidence type="ECO:0000313" key="7">
    <source>
        <dbReference type="EMBL" id="MFD1122536.1"/>
    </source>
</evidence>
<dbReference type="RefSeq" id="WP_379033092.1">
    <property type="nucleotide sequence ID" value="NZ_JBHTLN010000001.1"/>
</dbReference>
<evidence type="ECO:0000259" key="6">
    <source>
        <dbReference type="Pfam" id="PF01957"/>
    </source>
</evidence>